<evidence type="ECO:0000256" key="1">
    <source>
        <dbReference type="SAM" id="MobiDB-lite"/>
    </source>
</evidence>
<dbReference type="PANTHER" id="PTHR35778:SF1">
    <property type="entry name" value="SIGNALING MUCIN HKR1-RELATED"/>
    <property type="match status" value="1"/>
</dbReference>
<accession>A0A9P9ESI3</accession>
<dbReference type="GO" id="GO:0006972">
    <property type="term" value="P:hyperosmotic response"/>
    <property type="evidence" value="ECO:0007669"/>
    <property type="project" value="TreeGrafter"/>
</dbReference>
<gene>
    <name evidence="3" type="ORF">EDB81DRAFT_508970</name>
</gene>
<dbReference type="GO" id="GO:0030010">
    <property type="term" value="P:establishment of cell polarity"/>
    <property type="evidence" value="ECO:0007669"/>
    <property type="project" value="TreeGrafter"/>
</dbReference>
<feature type="transmembrane region" description="Helical" evidence="2">
    <location>
        <begin position="79"/>
        <end position="101"/>
    </location>
</feature>
<comment type="caution">
    <text evidence="3">The sequence shown here is derived from an EMBL/GenBank/DDBJ whole genome shotgun (WGS) entry which is preliminary data.</text>
</comment>
<dbReference type="GO" id="GO:0005034">
    <property type="term" value="F:osmosensor activity"/>
    <property type="evidence" value="ECO:0007669"/>
    <property type="project" value="InterPro"/>
</dbReference>
<dbReference type="GO" id="GO:0007232">
    <property type="term" value="P:osmosensory signaling pathway via Sho1 osmosensor"/>
    <property type="evidence" value="ECO:0007669"/>
    <property type="project" value="InterPro"/>
</dbReference>
<dbReference type="Proteomes" id="UP000738349">
    <property type="component" value="Unassembled WGS sequence"/>
</dbReference>
<dbReference type="GO" id="GO:0031505">
    <property type="term" value="P:fungal-type cell wall organization"/>
    <property type="evidence" value="ECO:0007669"/>
    <property type="project" value="TreeGrafter"/>
</dbReference>
<sequence>MVDNLQIDLTTPNSALYNNDQEIVRNLTSVINTKIDLLGNNAETTSGSGSSSDNTDSSQGDGFSNSGSDNQTAKQKATVAGIAVGAIGLAAVYGAAMFLVARRYKRKKQLGHRRASSIGSSQASSEMRYAGNGSPALMGGALLSQDFSSYGAAAGDNLRAQYGRNSHGSGRSGMGNSARTAPQFPRHLNHTSQQLRHFPFLFLLHFDTLLRWSETAFAWSLSL</sequence>
<protein>
    <submittedName>
        <fullName evidence="3">Uncharacterized protein</fullName>
    </submittedName>
</protein>
<organism evidence="3 4">
    <name type="scientific">Dactylonectria macrodidyma</name>
    <dbReference type="NCBI Taxonomy" id="307937"/>
    <lineage>
        <taxon>Eukaryota</taxon>
        <taxon>Fungi</taxon>
        <taxon>Dikarya</taxon>
        <taxon>Ascomycota</taxon>
        <taxon>Pezizomycotina</taxon>
        <taxon>Sordariomycetes</taxon>
        <taxon>Hypocreomycetidae</taxon>
        <taxon>Hypocreales</taxon>
        <taxon>Nectriaceae</taxon>
        <taxon>Dactylonectria</taxon>
    </lineage>
</organism>
<dbReference type="GO" id="GO:0009986">
    <property type="term" value="C:cell surface"/>
    <property type="evidence" value="ECO:0007669"/>
    <property type="project" value="TreeGrafter"/>
</dbReference>
<dbReference type="GO" id="GO:0005886">
    <property type="term" value="C:plasma membrane"/>
    <property type="evidence" value="ECO:0007669"/>
    <property type="project" value="InterPro"/>
</dbReference>
<keyword evidence="2" id="KW-0812">Transmembrane</keyword>
<dbReference type="PANTHER" id="PTHR35778">
    <property type="entry name" value="SIGNALING MUCIN HKR1-RELATED"/>
    <property type="match status" value="1"/>
</dbReference>
<keyword evidence="4" id="KW-1185">Reference proteome</keyword>
<dbReference type="AlphaFoldDB" id="A0A9P9ESI3"/>
<dbReference type="OrthoDB" id="3366093at2759"/>
<keyword evidence="2" id="KW-1133">Transmembrane helix</keyword>
<reference evidence="3" key="1">
    <citation type="journal article" date="2021" name="Nat. Commun.">
        <title>Genetic determinants of endophytism in the Arabidopsis root mycobiome.</title>
        <authorList>
            <person name="Mesny F."/>
            <person name="Miyauchi S."/>
            <person name="Thiergart T."/>
            <person name="Pickel B."/>
            <person name="Atanasova L."/>
            <person name="Karlsson M."/>
            <person name="Huettel B."/>
            <person name="Barry K.W."/>
            <person name="Haridas S."/>
            <person name="Chen C."/>
            <person name="Bauer D."/>
            <person name="Andreopoulos W."/>
            <person name="Pangilinan J."/>
            <person name="LaButti K."/>
            <person name="Riley R."/>
            <person name="Lipzen A."/>
            <person name="Clum A."/>
            <person name="Drula E."/>
            <person name="Henrissat B."/>
            <person name="Kohler A."/>
            <person name="Grigoriev I.V."/>
            <person name="Martin F.M."/>
            <person name="Hacquard S."/>
        </authorList>
    </citation>
    <scope>NUCLEOTIDE SEQUENCE</scope>
    <source>
        <strain evidence="3">MPI-CAGE-AT-0147</strain>
    </source>
</reference>
<feature type="region of interest" description="Disordered" evidence="1">
    <location>
        <begin position="42"/>
        <end position="71"/>
    </location>
</feature>
<dbReference type="EMBL" id="JAGMUV010000009">
    <property type="protein sequence ID" value="KAH7143843.1"/>
    <property type="molecule type" value="Genomic_DNA"/>
</dbReference>
<evidence type="ECO:0000256" key="2">
    <source>
        <dbReference type="SAM" id="Phobius"/>
    </source>
</evidence>
<name>A0A9P9ESI3_9HYPO</name>
<dbReference type="GO" id="GO:0005576">
    <property type="term" value="C:extracellular region"/>
    <property type="evidence" value="ECO:0007669"/>
    <property type="project" value="TreeGrafter"/>
</dbReference>
<evidence type="ECO:0000313" key="4">
    <source>
        <dbReference type="Proteomes" id="UP000738349"/>
    </source>
</evidence>
<keyword evidence="2" id="KW-0472">Membrane</keyword>
<dbReference type="GO" id="GO:0030427">
    <property type="term" value="C:site of polarized growth"/>
    <property type="evidence" value="ECO:0007669"/>
    <property type="project" value="TreeGrafter"/>
</dbReference>
<evidence type="ECO:0000313" key="3">
    <source>
        <dbReference type="EMBL" id="KAH7143843.1"/>
    </source>
</evidence>
<feature type="compositionally biased region" description="Low complexity" evidence="1">
    <location>
        <begin position="44"/>
        <end position="62"/>
    </location>
</feature>
<proteinExistence type="predicted"/>
<dbReference type="InterPro" id="IPR039295">
    <property type="entry name" value="MSB2"/>
</dbReference>
<dbReference type="GO" id="GO:0001402">
    <property type="term" value="P:signal transduction involved in filamentous growth"/>
    <property type="evidence" value="ECO:0007669"/>
    <property type="project" value="TreeGrafter"/>
</dbReference>